<evidence type="ECO:0000256" key="1">
    <source>
        <dbReference type="SAM" id="MobiDB-lite"/>
    </source>
</evidence>
<dbReference type="EMBL" id="BOPH01000033">
    <property type="protein sequence ID" value="GIJ67845.1"/>
    <property type="molecule type" value="Genomic_DNA"/>
</dbReference>
<sequence>MMRAGAVGIALMVVLAGCATSSEARWIGSTGPAGSTGSAGSAGSTGPSAPAGADGLAAENGNDVSACFDGTCEIAVTGSVAVPLDPRFGLPALEVTFTPPQRVELRNEDPQGYLRSTVTGSSGTVQMNGIRAAVRTVRDKGAVLRFTPVR</sequence>
<reference evidence="3" key="1">
    <citation type="submission" date="2021-01" db="EMBL/GenBank/DDBJ databases">
        <title>Whole genome shotgun sequence of Virgisporangium ochraceum NBRC 16418.</title>
        <authorList>
            <person name="Komaki H."/>
            <person name="Tamura T."/>
        </authorList>
    </citation>
    <scope>NUCLEOTIDE SEQUENCE</scope>
    <source>
        <strain evidence="3">NBRC 16418</strain>
    </source>
</reference>
<proteinExistence type="predicted"/>
<evidence type="ECO:0000313" key="3">
    <source>
        <dbReference type="EMBL" id="GIJ67845.1"/>
    </source>
</evidence>
<feature type="chain" id="PRO_5035275625" description="Lipoprotein" evidence="2">
    <location>
        <begin position="25"/>
        <end position="150"/>
    </location>
</feature>
<protein>
    <recommendedName>
        <fullName evidence="5">Lipoprotein</fullName>
    </recommendedName>
</protein>
<evidence type="ECO:0000256" key="2">
    <source>
        <dbReference type="SAM" id="SignalP"/>
    </source>
</evidence>
<accession>A0A8J3ZT05</accession>
<feature type="signal peptide" evidence="2">
    <location>
        <begin position="1"/>
        <end position="24"/>
    </location>
</feature>
<feature type="region of interest" description="Disordered" evidence="1">
    <location>
        <begin position="29"/>
        <end position="56"/>
    </location>
</feature>
<gene>
    <name evidence="3" type="ORF">Voc01_027620</name>
</gene>
<keyword evidence="4" id="KW-1185">Reference proteome</keyword>
<dbReference type="RefSeq" id="WP_203927802.1">
    <property type="nucleotide sequence ID" value="NZ_BOPH01000033.1"/>
</dbReference>
<keyword evidence="2" id="KW-0732">Signal</keyword>
<dbReference type="Proteomes" id="UP000635606">
    <property type="component" value="Unassembled WGS sequence"/>
</dbReference>
<name>A0A8J3ZT05_9ACTN</name>
<comment type="caution">
    <text evidence="3">The sequence shown here is derived from an EMBL/GenBank/DDBJ whole genome shotgun (WGS) entry which is preliminary data.</text>
</comment>
<organism evidence="3 4">
    <name type="scientific">Virgisporangium ochraceum</name>
    <dbReference type="NCBI Taxonomy" id="65505"/>
    <lineage>
        <taxon>Bacteria</taxon>
        <taxon>Bacillati</taxon>
        <taxon>Actinomycetota</taxon>
        <taxon>Actinomycetes</taxon>
        <taxon>Micromonosporales</taxon>
        <taxon>Micromonosporaceae</taxon>
        <taxon>Virgisporangium</taxon>
    </lineage>
</organism>
<evidence type="ECO:0008006" key="5">
    <source>
        <dbReference type="Google" id="ProtNLM"/>
    </source>
</evidence>
<dbReference type="AlphaFoldDB" id="A0A8J3ZT05"/>
<feature type="compositionally biased region" description="Low complexity" evidence="1">
    <location>
        <begin position="29"/>
        <end position="53"/>
    </location>
</feature>
<evidence type="ECO:0000313" key="4">
    <source>
        <dbReference type="Proteomes" id="UP000635606"/>
    </source>
</evidence>
<dbReference type="PROSITE" id="PS51257">
    <property type="entry name" value="PROKAR_LIPOPROTEIN"/>
    <property type="match status" value="1"/>
</dbReference>